<organism evidence="2 3">
    <name type="scientific">Paenibacillus oenotherae</name>
    <dbReference type="NCBI Taxonomy" id="1435645"/>
    <lineage>
        <taxon>Bacteria</taxon>
        <taxon>Bacillati</taxon>
        <taxon>Bacillota</taxon>
        <taxon>Bacilli</taxon>
        <taxon>Bacillales</taxon>
        <taxon>Paenibacillaceae</taxon>
        <taxon>Paenibacillus</taxon>
    </lineage>
</organism>
<proteinExistence type="predicted"/>
<dbReference type="InterPro" id="IPR018699">
    <property type="entry name" value="DUF2203"/>
</dbReference>
<evidence type="ECO:0000256" key="1">
    <source>
        <dbReference type="SAM" id="Coils"/>
    </source>
</evidence>
<gene>
    <name evidence="2" type="ORF">K0T92_11650</name>
</gene>
<protein>
    <submittedName>
        <fullName evidence="2">DUF2203 domain-containing protein</fullName>
    </submittedName>
</protein>
<keyword evidence="3" id="KW-1185">Reference proteome</keyword>
<dbReference type="PIRSF" id="PIRSF016498">
    <property type="entry name" value="UCP016498"/>
    <property type="match status" value="1"/>
</dbReference>
<name>A0ABS7D6D4_9BACL</name>
<evidence type="ECO:0000313" key="3">
    <source>
        <dbReference type="Proteomes" id="UP000812277"/>
    </source>
</evidence>
<reference evidence="2 3" key="1">
    <citation type="submission" date="2021-07" db="EMBL/GenBank/DDBJ databases">
        <title>Paenibacillus radiodurans sp. nov., isolated from the southeastern edge of Tengger Desert.</title>
        <authorList>
            <person name="Zhang G."/>
        </authorList>
    </citation>
    <scope>NUCLEOTIDE SEQUENCE [LARGE SCALE GENOMIC DNA]</scope>
    <source>
        <strain evidence="2 3">DT7-4</strain>
    </source>
</reference>
<accession>A0ABS7D6D4</accession>
<evidence type="ECO:0000313" key="2">
    <source>
        <dbReference type="EMBL" id="MBW7475404.1"/>
    </source>
</evidence>
<dbReference type="Proteomes" id="UP000812277">
    <property type="component" value="Unassembled WGS sequence"/>
</dbReference>
<feature type="coiled-coil region" evidence="1">
    <location>
        <begin position="8"/>
        <end position="45"/>
    </location>
</feature>
<dbReference type="RefSeq" id="WP_219872634.1">
    <property type="nucleotide sequence ID" value="NZ_JAHZIJ010000006.1"/>
</dbReference>
<comment type="caution">
    <text evidence="2">The sequence shown here is derived from an EMBL/GenBank/DDBJ whole genome shotgun (WGS) entry which is preliminary data.</text>
</comment>
<keyword evidence="1" id="KW-0175">Coiled coil</keyword>
<sequence>MVDKIFTLEEANELLPELKENLQKLQALTDHYERQYRELQQKRLQHEPSPVSTVEDPFFEAEGQLEFMRIEVDLLVENFIRRGVMLKMISPGLIDFPAVLDGEEVLICWKEGEERITHYHGWNEGFIGRKEHPEA</sequence>
<dbReference type="Pfam" id="PF09969">
    <property type="entry name" value="DUF2203"/>
    <property type="match status" value="1"/>
</dbReference>
<dbReference type="EMBL" id="JAHZIJ010000006">
    <property type="protein sequence ID" value="MBW7475404.1"/>
    <property type="molecule type" value="Genomic_DNA"/>
</dbReference>